<sequence>MKKTILTIPLIFGFGWFTGYYIPEPELLAQRGVNRPAGHPTARPAPTQAPRPNTPTFSRPQVQQPRPLPAVQPSQPIGVKPALPTTRPSNPNPNPGNIARPNIPNTGNANRPTTLPGVGSGASRPNVTNPIAKPTPLPGNTVNGNNVGINRPGGNGNGSGNGNNVGINRPGGGNNNNSGNTNIGVNRPGNTNNTTVIGNKPNINVNKPNVNVNKPNIGSGNTNIGSGNVTNNITNIRPQINTRPGILPNGNHNTIINNTTIVNNNNRVNNIHVNNFNNVNRPGYGYGAVSRPWVSNQLGYYHNNWNAGFIGWNNNYHPWYHGYWNGYWNHNWGFNTGVAVGISLWSLNSIGYQFGYYHYYNPFYVPPTVVVQPVYLNYAQPIVPITQTYLENQAPPPMPQAASAYMDQAQKAFKSADYNTALKEVDEALKLVPNDTTMHEFRAQVLFALGQYQNSAAVVHNLLSSTPGWDYTTLQSLYPNNDAFLQQLQSLKIAWSAKPDDPALNFLLAYQYMTTGDADKAREHLERAAKKLPSDNVTNQLLKTVQSSAPPTPAPNGTNPTTPPATTPTIPPVEPPIPKKEEPAKPAINLDMKGNWSAKGPDGNQIGLSISEDGKFNWTVDSKGKKDSFDGTFTLDGDVLMLERKEGGALMGKTTPLADNKFKFKAVGSPDSDPGLIFEK</sequence>
<feature type="compositionally biased region" description="Polar residues" evidence="2">
    <location>
        <begin position="103"/>
        <end position="113"/>
    </location>
</feature>
<feature type="compositionally biased region" description="Pro residues" evidence="2">
    <location>
        <begin position="561"/>
        <end position="576"/>
    </location>
</feature>
<dbReference type="RefSeq" id="WP_213496147.1">
    <property type="nucleotide sequence ID" value="NZ_CP074694.1"/>
</dbReference>
<gene>
    <name evidence="3" type="ORF">KIH39_23770</name>
</gene>
<protein>
    <submittedName>
        <fullName evidence="3">Tetratricopeptide repeat protein</fullName>
    </submittedName>
</protein>
<organism evidence="3 4">
    <name type="scientific">Telmatocola sphagniphila</name>
    <dbReference type="NCBI Taxonomy" id="1123043"/>
    <lineage>
        <taxon>Bacteria</taxon>
        <taxon>Pseudomonadati</taxon>
        <taxon>Planctomycetota</taxon>
        <taxon>Planctomycetia</taxon>
        <taxon>Gemmatales</taxon>
        <taxon>Gemmataceae</taxon>
    </lineage>
</organism>
<dbReference type="KEGG" id="tsph:KIH39_23770"/>
<feature type="compositionally biased region" description="Gly residues" evidence="2">
    <location>
        <begin position="151"/>
        <end position="174"/>
    </location>
</feature>
<dbReference type="SMART" id="SM00028">
    <property type="entry name" value="TPR"/>
    <property type="match status" value="2"/>
</dbReference>
<dbReference type="SUPFAM" id="SSF48452">
    <property type="entry name" value="TPR-like"/>
    <property type="match status" value="1"/>
</dbReference>
<evidence type="ECO:0000256" key="2">
    <source>
        <dbReference type="SAM" id="MobiDB-lite"/>
    </source>
</evidence>
<evidence type="ECO:0000256" key="1">
    <source>
        <dbReference type="PROSITE-ProRule" id="PRU00339"/>
    </source>
</evidence>
<evidence type="ECO:0000313" key="4">
    <source>
        <dbReference type="Proteomes" id="UP000676194"/>
    </source>
</evidence>
<accession>A0A8E6ET22</accession>
<dbReference type="Gene3D" id="1.25.40.10">
    <property type="entry name" value="Tetratricopeptide repeat domain"/>
    <property type="match status" value="1"/>
</dbReference>
<keyword evidence="4" id="KW-1185">Reference proteome</keyword>
<feature type="compositionally biased region" description="Low complexity" evidence="2">
    <location>
        <begin position="197"/>
        <end position="223"/>
    </location>
</feature>
<dbReference type="Pfam" id="PF13432">
    <property type="entry name" value="TPR_16"/>
    <property type="match status" value="1"/>
</dbReference>
<feature type="compositionally biased region" description="Low complexity" evidence="2">
    <location>
        <begin position="175"/>
        <end position="187"/>
    </location>
</feature>
<feature type="repeat" description="TPR" evidence="1">
    <location>
        <begin position="402"/>
        <end position="435"/>
    </location>
</feature>
<dbReference type="AlphaFoldDB" id="A0A8E6ET22"/>
<feature type="region of interest" description="Disordered" evidence="2">
    <location>
        <begin position="33"/>
        <end position="223"/>
    </location>
</feature>
<dbReference type="Proteomes" id="UP000676194">
    <property type="component" value="Chromosome"/>
</dbReference>
<dbReference type="InterPro" id="IPR011990">
    <property type="entry name" value="TPR-like_helical_dom_sf"/>
</dbReference>
<dbReference type="PROSITE" id="PS50005">
    <property type="entry name" value="TPR"/>
    <property type="match status" value="2"/>
</dbReference>
<feature type="compositionally biased region" description="Low complexity" evidence="2">
    <location>
        <begin position="139"/>
        <end position="150"/>
    </location>
</feature>
<reference evidence="3" key="1">
    <citation type="submission" date="2021-05" db="EMBL/GenBank/DDBJ databases">
        <title>Complete genome sequence of the cellulolytic planctomycete Telmatocola sphagniphila SP2T and characterization of the first cellulase from planctomycetes.</title>
        <authorList>
            <person name="Rakitin A.L."/>
            <person name="Beletsky A.V."/>
            <person name="Naumoff D.G."/>
            <person name="Kulichevskaya I.S."/>
            <person name="Mardanov A.V."/>
            <person name="Ravin N.V."/>
            <person name="Dedysh S.N."/>
        </authorList>
    </citation>
    <scope>NUCLEOTIDE SEQUENCE</scope>
    <source>
        <strain evidence="3">SP2T</strain>
    </source>
</reference>
<keyword evidence="1" id="KW-0802">TPR repeat</keyword>
<evidence type="ECO:0000313" key="3">
    <source>
        <dbReference type="EMBL" id="QVL31819.1"/>
    </source>
</evidence>
<name>A0A8E6ET22_9BACT</name>
<feature type="repeat" description="TPR" evidence="1">
    <location>
        <begin position="502"/>
        <end position="535"/>
    </location>
</feature>
<feature type="region of interest" description="Disordered" evidence="2">
    <location>
        <begin position="546"/>
        <end position="584"/>
    </location>
</feature>
<dbReference type="InterPro" id="IPR019734">
    <property type="entry name" value="TPR_rpt"/>
</dbReference>
<dbReference type="EMBL" id="CP074694">
    <property type="protein sequence ID" value="QVL31819.1"/>
    <property type="molecule type" value="Genomic_DNA"/>
</dbReference>
<proteinExistence type="predicted"/>